<keyword evidence="1" id="KW-0812">Transmembrane</keyword>
<dbReference type="AlphaFoldDB" id="A0AAD3SA97"/>
<keyword evidence="1" id="KW-0472">Membrane</keyword>
<evidence type="ECO:0000313" key="3">
    <source>
        <dbReference type="Proteomes" id="UP001279734"/>
    </source>
</evidence>
<evidence type="ECO:0000313" key="2">
    <source>
        <dbReference type="EMBL" id="GMH07270.1"/>
    </source>
</evidence>
<name>A0AAD3SA97_NEPGR</name>
<reference evidence="2" key="1">
    <citation type="submission" date="2023-05" db="EMBL/GenBank/DDBJ databases">
        <title>Nepenthes gracilis genome sequencing.</title>
        <authorList>
            <person name="Fukushima K."/>
        </authorList>
    </citation>
    <scope>NUCLEOTIDE SEQUENCE</scope>
    <source>
        <strain evidence="2">SING2019-196</strain>
    </source>
</reference>
<comment type="caution">
    <text evidence="2">The sequence shown here is derived from an EMBL/GenBank/DDBJ whole genome shotgun (WGS) entry which is preliminary data.</text>
</comment>
<evidence type="ECO:0000256" key="1">
    <source>
        <dbReference type="SAM" id="Phobius"/>
    </source>
</evidence>
<sequence length="139" mass="15382">MGTFTRRINHIALDHGRGPTWLFEIRVEMFFFWSPAKSKAAEAADEGFVKQGFLGCACVVSSISPLILRPFLPLSLSPADFPLENSPSGSSTASGTVRLVFDETRRFYRISLEVQFFLLLVCLLVRFGGPVVGPSNRPD</sequence>
<protein>
    <submittedName>
        <fullName evidence="2">Uncharacterized protein</fullName>
    </submittedName>
</protein>
<dbReference type="Proteomes" id="UP001279734">
    <property type="component" value="Unassembled WGS sequence"/>
</dbReference>
<dbReference type="EMBL" id="BSYO01000007">
    <property type="protein sequence ID" value="GMH07270.1"/>
    <property type="molecule type" value="Genomic_DNA"/>
</dbReference>
<keyword evidence="1" id="KW-1133">Transmembrane helix</keyword>
<gene>
    <name evidence="2" type="ORF">Nepgr_009110</name>
</gene>
<feature type="transmembrane region" description="Helical" evidence="1">
    <location>
        <begin position="114"/>
        <end position="133"/>
    </location>
</feature>
<keyword evidence="3" id="KW-1185">Reference proteome</keyword>
<organism evidence="2 3">
    <name type="scientific">Nepenthes gracilis</name>
    <name type="common">Slender pitcher plant</name>
    <dbReference type="NCBI Taxonomy" id="150966"/>
    <lineage>
        <taxon>Eukaryota</taxon>
        <taxon>Viridiplantae</taxon>
        <taxon>Streptophyta</taxon>
        <taxon>Embryophyta</taxon>
        <taxon>Tracheophyta</taxon>
        <taxon>Spermatophyta</taxon>
        <taxon>Magnoliopsida</taxon>
        <taxon>eudicotyledons</taxon>
        <taxon>Gunneridae</taxon>
        <taxon>Pentapetalae</taxon>
        <taxon>Caryophyllales</taxon>
        <taxon>Nepenthaceae</taxon>
        <taxon>Nepenthes</taxon>
    </lineage>
</organism>
<accession>A0AAD3SA97</accession>
<proteinExistence type="predicted"/>